<gene>
    <name evidence="2" type="ORF">H2200_008444</name>
</gene>
<comment type="caution">
    <text evidence="2">The sequence shown here is derived from an EMBL/GenBank/DDBJ whole genome shotgun (WGS) entry which is preliminary data.</text>
</comment>
<dbReference type="GO" id="GO:0008168">
    <property type="term" value="F:methyltransferase activity"/>
    <property type="evidence" value="ECO:0007669"/>
    <property type="project" value="TreeGrafter"/>
</dbReference>
<sequence>MRLQDYMASTGRTVGRSESVHRQSSRLNSQATGKSRRQKRGKVKLRRIKSVQCDLQDLRRVFVFELEPIENRSIYASAQHQNHESIHPTQIPSDGHARLTGEADSTTILDLEPIPSVADTRPAVLTTEPEETSIYIEADDSSDAASIITLEGSCFTELTGVHRLGAEFEHGRRYHGHHAGLYFQPDDERAQERMDLGHHMYVHLMDRKLYFAPIGNEDQRVLDVGTGTGLWAIDFADEHPHSWVEGVDLSAVQPQWVPPNVHFYIDDASTLDLYGDDMDFIHARGLNGCFDKWDEFYESVLKTLEPGGWFEQVEHSIEISSQERSPPPVDDPIPKLQDILSDASKITGRRFDVHADLHESLERAGFTEVCSHVIHCPIGPWARDKNLKDCGCYALEYWSEFLEDMFLALMTRFLEWDAQEARAFLATVRKQFLVPKRYLYFNIVVAYGRRPP</sequence>
<dbReference type="SUPFAM" id="SSF53335">
    <property type="entry name" value="S-adenosyl-L-methionine-dependent methyltransferases"/>
    <property type="match status" value="1"/>
</dbReference>
<dbReference type="EMBL" id="JAPDRK010000012">
    <property type="protein sequence ID" value="KAJ9607371.1"/>
    <property type="molecule type" value="Genomic_DNA"/>
</dbReference>
<keyword evidence="3" id="KW-1185">Reference proteome</keyword>
<dbReference type="CDD" id="cd02440">
    <property type="entry name" value="AdoMet_MTases"/>
    <property type="match status" value="1"/>
</dbReference>
<evidence type="ECO:0000256" key="1">
    <source>
        <dbReference type="SAM" id="MobiDB-lite"/>
    </source>
</evidence>
<dbReference type="AlphaFoldDB" id="A0AA38X698"/>
<organism evidence="2 3">
    <name type="scientific">Cladophialophora chaetospira</name>
    <dbReference type="NCBI Taxonomy" id="386627"/>
    <lineage>
        <taxon>Eukaryota</taxon>
        <taxon>Fungi</taxon>
        <taxon>Dikarya</taxon>
        <taxon>Ascomycota</taxon>
        <taxon>Pezizomycotina</taxon>
        <taxon>Eurotiomycetes</taxon>
        <taxon>Chaetothyriomycetidae</taxon>
        <taxon>Chaetothyriales</taxon>
        <taxon>Herpotrichiellaceae</taxon>
        <taxon>Cladophialophora</taxon>
    </lineage>
</organism>
<dbReference type="PANTHER" id="PTHR43591">
    <property type="entry name" value="METHYLTRANSFERASE"/>
    <property type="match status" value="1"/>
</dbReference>
<accession>A0AA38X698</accession>
<dbReference type="PANTHER" id="PTHR43591:SF24">
    <property type="entry name" value="2-METHOXY-6-POLYPRENYL-1,4-BENZOQUINOL METHYLASE, MITOCHONDRIAL"/>
    <property type="match status" value="1"/>
</dbReference>
<evidence type="ECO:0008006" key="4">
    <source>
        <dbReference type="Google" id="ProtNLM"/>
    </source>
</evidence>
<dbReference type="Pfam" id="PF13489">
    <property type="entry name" value="Methyltransf_23"/>
    <property type="match status" value="1"/>
</dbReference>
<reference evidence="2" key="1">
    <citation type="submission" date="2022-10" db="EMBL/GenBank/DDBJ databases">
        <title>Culturing micro-colonial fungi from biological soil crusts in the Mojave desert and describing Neophaeococcomyces mojavensis, and introducing the new genera and species Taxawa tesnikishii.</title>
        <authorList>
            <person name="Kurbessoian T."/>
            <person name="Stajich J.E."/>
        </authorList>
    </citation>
    <scope>NUCLEOTIDE SEQUENCE</scope>
    <source>
        <strain evidence="2">TK_41</strain>
    </source>
</reference>
<feature type="compositionally biased region" description="Basic residues" evidence="1">
    <location>
        <begin position="34"/>
        <end position="44"/>
    </location>
</feature>
<dbReference type="Proteomes" id="UP001172673">
    <property type="component" value="Unassembled WGS sequence"/>
</dbReference>
<dbReference type="Gene3D" id="3.40.50.150">
    <property type="entry name" value="Vaccinia Virus protein VP39"/>
    <property type="match status" value="1"/>
</dbReference>
<proteinExistence type="predicted"/>
<dbReference type="InterPro" id="IPR029063">
    <property type="entry name" value="SAM-dependent_MTases_sf"/>
</dbReference>
<evidence type="ECO:0000313" key="3">
    <source>
        <dbReference type="Proteomes" id="UP001172673"/>
    </source>
</evidence>
<name>A0AA38X698_9EURO</name>
<feature type="region of interest" description="Disordered" evidence="1">
    <location>
        <begin position="78"/>
        <end position="99"/>
    </location>
</feature>
<evidence type="ECO:0000313" key="2">
    <source>
        <dbReference type="EMBL" id="KAJ9607371.1"/>
    </source>
</evidence>
<feature type="region of interest" description="Disordered" evidence="1">
    <location>
        <begin position="1"/>
        <end position="44"/>
    </location>
</feature>
<protein>
    <recommendedName>
        <fullName evidence="4">S-adenosyl-L-methionine-dependent methyltransferase</fullName>
    </recommendedName>
</protein>